<dbReference type="AlphaFoldDB" id="A0A182J2K4"/>
<name>A0A182J2K4_ANOAO</name>
<protein>
    <submittedName>
        <fullName evidence="1">Uncharacterized protein</fullName>
    </submittedName>
</protein>
<proteinExistence type="predicted"/>
<reference evidence="1" key="1">
    <citation type="submission" date="2022-08" db="UniProtKB">
        <authorList>
            <consortium name="EnsemblMetazoa"/>
        </authorList>
    </citation>
    <scope>IDENTIFICATION</scope>
    <source>
        <strain evidence="1">EBRO</strain>
    </source>
</reference>
<evidence type="ECO:0000313" key="1">
    <source>
        <dbReference type="EnsemblMetazoa" id="AATE010165-PA.1"/>
    </source>
</evidence>
<accession>A0A182J2K4</accession>
<dbReference type="VEuPathDB" id="VectorBase:AATE010165"/>
<sequence length="146" mass="16104">MWAGELCLISCLLAQRFAHGRIYAKRTTVSGDDPVGQLGNAGPMVSLGPWILTTGLDPQPLVLDILPVFEQVAYDCGRTSNARGQIAPCHQHRHAGQRVARCGLDFDVIRQSERTCSEKKRLRSFHLLSTLRNAHRTTASEHTCLG</sequence>
<organism evidence="1">
    <name type="scientific">Anopheles atroparvus</name>
    <name type="common">European mosquito</name>
    <dbReference type="NCBI Taxonomy" id="41427"/>
    <lineage>
        <taxon>Eukaryota</taxon>
        <taxon>Metazoa</taxon>
        <taxon>Ecdysozoa</taxon>
        <taxon>Arthropoda</taxon>
        <taxon>Hexapoda</taxon>
        <taxon>Insecta</taxon>
        <taxon>Pterygota</taxon>
        <taxon>Neoptera</taxon>
        <taxon>Endopterygota</taxon>
        <taxon>Diptera</taxon>
        <taxon>Nematocera</taxon>
        <taxon>Culicoidea</taxon>
        <taxon>Culicidae</taxon>
        <taxon>Anophelinae</taxon>
        <taxon>Anopheles</taxon>
    </lineage>
</organism>
<dbReference type="EnsemblMetazoa" id="AATE010165-RA">
    <property type="protein sequence ID" value="AATE010165-PA.1"/>
    <property type="gene ID" value="AATE010165"/>
</dbReference>